<sequence>MIDASRYLERETLRNGLEVCFRAARPDDWERVVEAFNELDPESVYLRFFAPKKDLSEADLKNFREADFRNRVILLCTVMRDGREIVIASATYVRVGEADAEVAFVVEEDYHRLGIAGRLLRHLGRIARAGGIGTFVAEVLPHNSGMLGVFERSGWPTAAKKADGTVHVTVALNDG</sequence>
<reference evidence="2 3" key="1">
    <citation type="submission" date="2018-10" db="EMBL/GenBank/DDBJ databases">
        <title>Genomic Encyclopedia of Type Strains, Phase IV (KMG-IV): sequencing the most valuable type-strain genomes for metagenomic binning, comparative biology and taxonomic classification.</title>
        <authorList>
            <person name="Goeker M."/>
        </authorList>
    </citation>
    <scope>NUCLEOTIDE SEQUENCE [LARGE SCALE GENOMIC DNA]</scope>
    <source>
        <strain evidence="2 3">DSM 26916</strain>
    </source>
</reference>
<dbReference type="Pfam" id="PF00583">
    <property type="entry name" value="Acetyltransf_1"/>
    <property type="match status" value="1"/>
</dbReference>
<dbReference type="Gene3D" id="3.40.630.30">
    <property type="match status" value="1"/>
</dbReference>
<dbReference type="AlphaFoldDB" id="A0A497XPG6"/>
<dbReference type="Proteomes" id="UP000268908">
    <property type="component" value="Unassembled WGS sequence"/>
</dbReference>
<comment type="caution">
    <text evidence="2">The sequence shown here is derived from an EMBL/GenBank/DDBJ whole genome shotgun (WGS) entry which is preliminary data.</text>
</comment>
<dbReference type="InterPro" id="IPR000182">
    <property type="entry name" value="GNAT_dom"/>
</dbReference>
<dbReference type="RefSeq" id="WP_165904752.1">
    <property type="nucleotide sequence ID" value="NZ_BHVV01000001.1"/>
</dbReference>
<name>A0A497XPG6_9PROT</name>
<keyword evidence="2" id="KW-0808">Transferase</keyword>
<dbReference type="EMBL" id="RCCI01000004">
    <property type="protein sequence ID" value="RLJ68258.1"/>
    <property type="molecule type" value="Genomic_DNA"/>
</dbReference>
<dbReference type="GO" id="GO:0016747">
    <property type="term" value="F:acyltransferase activity, transferring groups other than amino-acyl groups"/>
    <property type="evidence" value="ECO:0007669"/>
    <property type="project" value="InterPro"/>
</dbReference>
<dbReference type="InterPro" id="IPR016181">
    <property type="entry name" value="Acyl_CoA_acyltransferase"/>
</dbReference>
<feature type="domain" description="N-acetyltransferase" evidence="1">
    <location>
        <begin position="19"/>
        <end position="175"/>
    </location>
</feature>
<dbReference type="SUPFAM" id="SSF55729">
    <property type="entry name" value="Acyl-CoA N-acyltransferases (Nat)"/>
    <property type="match status" value="1"/>
</dbReference>
<evidence type="ECO:0000259" key="1">
    <source>
        <dbReference type="PROSITE" id="PS51186"/>
    </source>
</evidence>
<proteinExistence type="predicted"/>
<protein>
    <submittedName>
        <fullName evidence="2">Acetyltransferase (GNAT) family protein</fullName>
    </submittedName>
</protein>
<evidence type="ECO:0000313" key="2">
    <source>
        <dbReference type="EMBL" id="RLJ68258.1"/>
    </source>
</evidence>
<accession>A0A497XPG6</accession>
<organism evidence="2 3">
    <name type="scientific">Sulfurisoma sediminicola</name>
    <dbReference type="NCBI Taxonomy" id="1381557"/>
    <lineage>
        <taxon>Bacteria</taxon>
        <taxon>Pseudomonadati</taxon>
        <taxon>Pseudomonadota</taxon>
        <taxon>Betaproteobacteria</taxon>
        <taxon>Nitrosomonadales</taxon>
        <taxon>Sterolibacteriaceae</taxon>
        <taxon>Sulfurisoma</taxon>
    </lineage>
</organism>
<dbReference type="CDD" id="cd04301">
    <property type="entry name" value="NAT_SF"/>
    <property type="match status" value="1"/>
</dbReference>
<dbReference type="PROSITE" id="PS51186">
    <property type="entry name" value="GNAT"/>
    <property type="match status" value="1"/>
</dbReference>
<gene>
    <name evidence="2" type="ORF">DFR35_0812</name>
</gene>
<keyword evidence="3" id="KW-1185">Reference proteome</keyword>
<evidence type="ECO:0000313" key="3">
    <source>
        <dbReference type="Proteomes" id="UP000268908"/>
    </source>
</evidence>